<keyword evidence="3" id="KW-1185">Reference proteome</keyword>
<dbReference type="Pfam" id="PF01966">
    <property type="entry name" value="HD"/>
    <property type="match status" value="1"/>
</dbReference>
<evidence type="ECO:0000313" key="3">
    <source>
        <dbReference type="Proteomes" id="UP001232245"/>
    </source>
</evidence>
<dbReference type="PANTHER" id="PTHR33594:SF1">
    <property type="entry name" value="HD_PDEASE DOMAIN-CONTAINING PROTEIN"/>
    <property type="match status" value="1"/>
</dbReference>
<dbReference type="InterPro" id="IPR006674">
    <property type="entry name" value="HD_domain"/>
</dbReference>
<evidence type="ECO:0000259" key="1">
    <source>
        <dbReference type="SMART" id="SM00471"/>
    </source>
</evidence>
<dbReference type="SMART" id="SM00471">
    <property type="entry name" value="HDc"/>
    <property type="match status" value="1"/>
</dbReference>
<dbReference type="InterPro" id="IPR003607">
    <property type="entry name" value="HD/PDEase_dom"/>
</dbReference>
<proteinExistence type="predicted"/>
<protein>
    <recommendedName>
        <fullName evidence="1">HD/PDEase domain-containing protein</fullName>
    </recommendedName>
</protein>
<feature type="domain" description="HD/PDEase" evidence="1">
    <location>
        <begin position="19"/>
        <end position="137"/>
    </location>
</feature>
<dbReference type="PANTHER" id="PTHR33594">
    <property type="entry name" value="SUPERFAMILY HYDROLASE, PUTATIVE (AFU_ORTHOLOGUE AFUA_1G03035)-RELATED"/>
    <property type="match status" value="1"/>
</dbReference>
<name>A0ABT9Z1E9_9BACI</name>
<gene>
    <name evidence="2" type="ORF">J2S02_002143</name>
</gene>
<organism evidence="2 3">
    <name type="scientific">Metabacillus niabensis</name>
    <dbReference type="NCBI Taxonomy" id="324854"/>
    <lineage>
        <taxon>Bacteria</taxon>
        <taxon>Bacillati</taxon>
        <taxon>Bacillota</taxon>
        <taxon>Bacilli</taxon>
        <taxon>Bacillales</taxon>
        <taxon>Bacillaceae</taxon>
        <taxon>Metabacillus</taxon>
    </lineage>
</organism>
<reference evidence="2 3" key="1">
    <citation type="submission" date="2023-07" db="EMBL/GenBank/DDBJ databases">
        <title>Genomic Encyclopedia of Type Strains, Phase IV (KMG-IV): sequencing the most valuable type-strain genomes for metagenomic binning, comparative biology and taxonomic classification.</title>
        <authorList>
            <person name="Goeker M."/>
        </authorList>
    </citation>
    <scope>NUCLEOTIDE SEQUENCE [LARGE SCALE GENOMIC DNA]</scope>
    <source>
        <strain evidence="2 3">DSM 17723</strain>
    </source>
</reference>
<evidence type="ECO:0000313" key="2">
    <source>
        <dbReference type="EMBL" id="MDQ0225799.1"/>
    </source>
</evidence>
<dbReference type="EMBL" id="JAUSTZ010000003">
    <property type="protein sequence ID" value="MDQ0225799.1"/>
    <property type="molecule type" value="Genomic_DNA"/>
</dbReference>
<dbReference type="Proteomes" id="UP001232245">
    <property type="component" value="Unassembled WGS sequence"/>
</dbReference>
<dbReference type="RefSeq" id="WP_217451428.1">
    <property type="nucleotide sequence ID" value="NZ_CADEPK010000101.1"/>
</dbReference>
<comment type="caution">
    <text evidence="2">The sequence shown here is derived from an EMBL/GenBank/DDBJ whole genome shotgun (WGS) entry which is preliminary data.</text>
</comment>
<dbReference type="CDD" id="cd00077">
    <property type="entry name" value="HDc"/>
    <property type="match status" value="1"/>
</dbReference>
<sequence length="230" mass="26374">MDIVLETMEFVKRKLSGEESGHDWWHIDRVYSNCLQIMNETNEVLNKEVVELASLLHDIADWKFNNGDETVGPRVARKWLESQQAEEEVIDHVCQIIKDLSFKGAGTKSPMKSLEGQIVQDADRLDAIGAIGIARAFAYGGYKGQELFNPAIEPKLHETAEQYKSQRTTTINHFFEKLLLLKDRMNTPAAIKIANERHQYMINFLDNFLRENNGEGSVHYKILSSYKEKS</sequence>
<accession>A0ABT9Z1E9</accession>